<organism evidence="17 18">
    <name type="scientific">Trichinella nativa</name>
    <dbReference type="NCBI Taxonomy" id="6335"/>
    <lineage>
        <taxon>Eukaryota</taxon>
        <taxon>Metazoa</taxon>
        <taxon>Ecdysozoa</taxon>
        <taxon>Nematoda</taxon>
        <taxon>Enoplea</taxon>
        <taxon>Dorylaimia</taxon>
        <taxon>Trichinellida</taxon>
        <taxon>Trichinellidae</taxon>
        <taxon>Trichinella</taxon>
    </lineage>
</organism>
<feature type="domain" description="Ig-like" evidence="15">
    <location>
        <begin position="1392"/>
        <end position="1479"/>
    </location>
</feature>
<feature type="non-terminal residue" evidence="17">
    <location>
        <position position="1"/>
    </location>
</feature>
<evidence type="ECO:0000256" key="8">
    <source>
        <dbReference type="ARBA" id="ARBA00022840"/>
    </source>
</evidence>
<keyword evidence="12" id="KW-0393">Immunoglobulin domain</keyword>
<dbReference type="InterPro" id="IPR003599">
    <property type="entry name" value="Ig_sub"/>
</dbReference>
<evidence type="ECO:0000256" key="11">
    <source>
        <dbReference type="ARBA" id="ARBA00023179"/>
    </source>
</evidence>
<dbReference type="Pfam" id="PF13927">
    <property type="entry name" value="Ig_3"/>
    <property type="match status" value="1"/>
</dbReference>
<evidence type="ECO:0000256" key="4">
    <source>
        <dbReference type="ARBA" id="ARBA00022433"/>
    </source>
</evidence>
<evidence type="ECO:0000256" key="2">
    <source>
        <dbReference type="ARBA" id="ARBA00004204"/>
    </source>
</evidence>
<feature type="domain" description="Fibronectin type-III" evidence="16">
    <location>
        <begin position="309"/>
        <end position="406"/>
    </location>
</feature>
<dbReference type="PANTHER" id="PTHR13817:SF166">
    <property type="entry name" value="NEURONAL IGCAM-RELATED"/>
    <property type="match status" value="1"/>
</dbReference>
<dbReference type="GO" id="GO:0050793">
    <property type="term" value="P:regulation of developmental process"/>
    <property type="evidence" value="ECO:0007669"/>
    <property type="project" value="UniProtKB-ARBA"/>
</dbReference>
<dbReference type="PANTHER" id="PTHR13817">
    <property type="entry name" value="TITIN"/>
    <property type="match status" value="1"/>
</dbReference>
<keyword evidence="5" id="KW-0963">Cytoplasm</keyword>
<dbReference type="GO" id="GO:0005524">
    <property type="term" value="F:ATP binding"/>
    <property type="evidence" value="ECO:0007669"/>
    <property type="project" value="UniProtKB-UniRule"/>
</dbReference>
<feature type="domain" description="Ig-like" evidence="15">
    <location>
        <begin position="522"/>
        <end position="598"/>
    </location>
</feature>
<evidence type="ECO:0000259" key="15">
    <source>
        <dbReference type="PROSITE" id="PS50835"/>
    </source>
</evidence>
<dbReference type="SMART" id="SM00408">
    <property type="entry name" value="IGc2"/>
    <property type="match status" value="7"/>
</dbReference>
<dbReference type="InterPro" id="IPR036116">
    <property type="entry name" value="FN3_sf"/>
</dbReference>
<dbReference type="InterPro" id="IPR003961">
    <property type="entry name" value="FN3_dom"/>
</dbReference>
<dbReference type="Gene3D" id="3.30.200.20">
    <property type="entry name" value="Phosphorylase Kinase, domain 1"/>
    <property type="match status" value="1"/>
</dbReference>
<evidence type="ECO:0000256" key="7">
    <source>
        <dbReference type="ARBA" id="ARBA00022741"/>
    </source>
</evidence>
<evidence type="ECO:0000313" key="18">
    <source>
        <dbReference type="Proteomes" id="UP000243006"/>
    </source>
</evidence>
<keyword evidence="8 13" id="KW-0067">ATP-binding</keyword>
<sequence length="1583" mass="177924">LTVTRLSDHSVNLEWNYPSETTEDNIDGYDVLLKGETDDEWSVVAILDRSQTHCILEDLTNSYTYKFAIRIRKEDAQSELLETESEVYVQSRAVSLPKRPKGPLKVNVKTMSSIYVEWNPADAEDFMNISSYVVLIRESQRTTWLEVATVGPEETRCHVSDLNSGSEYHVRVIAVNSLGISEPLETEHPILMERIPTLLTPPSPCKPPLNVLSVHNTSVTLQWNPPEDDGGSPITGYVISRRHLAQKHWEEVERLPEFVLEYTVSNLKQNARYLFRVNAVNSIGISEGTQTTEPVNIRKWKGKHYKPGAPGKPTVKELNADFIVLQWSPPEAANNATVTNYIVERRDEGCVRKNWLVVSRGINPNAELLVERLIPGNTYTFRVSAENDSGIGPASEISDNITLPLKTVGIAPNFLTLLEDTSVFENEDITFNVQFCGQPAPRIKWYKNGREICSDEKHRISTAKNHSSFQLLNASENDEGEIAIEAENCHGTVTQSAQLKLKAVAKIIRNEITQNELFRGIGETAHVSFEVKGSPLPTVTWEKDHQQLTVSNRVSVQSDGPSQSLEISQCTYEDSGIYTLRAANIYGEDSIDVKIKITGAPSSPGKPVVLECDEKSITISWTPPLYNGEAEITLYYVESLGVGNDWTVFGTTKQEKLTASFTVEETPVKFRVKAENVHGISEPSEATIWTRMLKQTEDITVGLTFQQYKEKQQRQMSEFDSLVLSVPPTSLHKTDDQLPGNFYDKYTLCEELGRGAYGVVYRAIENATGLTFAAKIIQTRPGIPKDNVLHEIDIMSQLNHPSLLTLHEAFDMNSEMILVLEFVSGGELFDQLLEGKENLPEKEVREYIRQILHGIEHMHQKQIVHLDLKPENILLSTSFSKDIKIIDFGLASKLKKNKSVQLLFGTPEFCAPEVVNHQSASFCTDMWSVGVIAYCMLSGISPFAGDTDEETLANVSVADWNFDDSIWTQVSDTAKDFVSKLMTKNKNNRMTVEEALQHPWITEEPAEVTEIAAPVEKHLQRPVPQLKLKKDSITKRRWSDELLPIGKLAKHSAILRQASMDGVFERELHLEVPDKIPNIIAKLENTVAEAGDLVVKLKCTVDGSPRPNISWFKNGVEITTSKKYKIIHDNTNAELNISNISEDDEAVYSCIAENKFGYAETAARLAVKKVHKEDSLKRNDSVPTFFSCPYDQNVMVGESILNKLNGLILVGGKPFPQLKWYKNGKQINDTSEKYRIQRFDNKECITIQSFQKDDAGLWQCIAINDLGTCEVKFRLTLKYPEEFCPPKIIENLKDISVENGQSFQLQLLIEANPLPEIKWYKNNTEIHHGEHYKMYFDDKNSTYALIVNPAYVEDSGIFKCVITNIIGSDETSCKVTVEEYKYGKELTTSGSPPSFRIPLEDQTAVEGEDHTFVCLVDSIPQAEITWLKDNEPIGTVTNQKVENGICSLVLRNINQNDAGVFSCVASNVYGTCRTDCNFSVHSEVENAHYPEFLQILTDVTVEENSQIALECLVEGIPFPKITWYKNDCEIEMTNRMMYTEDISGHCVLRILNANEKDAGIYLCRAKNTAGETTTQCVVTVVGK</sequence>
<dbReference type="InterPro" id="IPR000719">
    <property type="entry name" value="Prot_kinase_dom"/>
</dbReference>
<dbReference type="GO" id="GO:0051239">
    <property type="term" value="P:regulation of multicellular organismal process"/>
    <property type="evidence" value="ECO:0007669"/>
    <property type="project" value="UniProtKB-ARBA"/>
</dbReference>
<evidence type="ECO:0000256" key="13">
    <source>
        <dbReference type="PROSITE-ProRule" id="PRU10141"/>
    </source>
</evidence>
<reference evidence="17 18" key="1">
    <citation type="submission" date="2015-04" db="EMBL/GenBank/DDBJ databases">
        <title>Draft genome of the roundworm Trichinella nativa.</title>
        <authorList>
            <person name="Mitreva M."/>
        </authorList>
    </citation>
    <scope>NUCLEOTIDE SEQUENCE [LARGE SCALE GENOMIC DNA]</scope>
    <source>
        <strain evidence="17 18">ISS45</strain>
    </source>
</reference>
<dbReference type="InterPro" id="IPR036179">
    <property type="entry name" value="Ig-like_dom_sf"/>
</dbReference>
<dbReference type="InterPro" id="IPR011009">
    <property type="entry name" value="Kinase-like_dom_sf"/>
</dbReference>
<dbReference type="Proteomes" id="UP000243006">
    <property type="component" value="Unassembled WGS sequence"/>
</dbReference>
<dbReference type="FunFam" id="1.10.510.10:FF:000571">
    <property type="entry name" value="Maternal embryonic leucine zipper kinase"/>
    <property type="match status" value="1"/>
</dbReference>
<keyword evidence="4" id="KW-0787">Thick filament</keyword>
<proteinExistence type="inferred from homology"/>
<dbReference type="FunFam" id="2.60.40.10:FF:000056">
    <property type="entry name" value="twitchin isoform X4"/>
    <property type="match status" value="1"/>
</dbReference>
<feature type="domain" description="Fibronectin type-III" evidence="16">
    <location>
        <begin position="201"/>
        <end position="300"/>
    </location>
</feature>
<dbReference type="InterPro" id="IPR013098">
    <property type="entry name" value="Ig_I-set"/>
</dbReference>
<gene>
    <name evidence="17" type="ORF">D917_04273</name>
</gene>
<evidence type="ECO:0000256" key="9">
    <source>
        <dbReference type="ARBA" id="ARBA00022889"/>
    </source>
</evidence>
<keyword evidence="9" id="KW-0130">Cell adhesion</keyword>
<comment type="caution">
    <text evidence="17">The sequence shown here is derived from an EMBL/GenBank/DDBJ whole genome shotgun (WGS) entry which is preliminary data.</text>
</comment>
<dbReference type="CDD" id="cd00096">
    <property type="entry name" value="Ig"/>
    <property type="match status" value="1"/>
</dbReference>
<comment type="similarity">
    <text evidence="3">Belongs to the protein kinase superfamily. CAMK Ser/Thr protein kinase family.</text>
</comment>
<evidence type="ECO:0000256" key="3">
    <source>
        <dbReference type="ARBA" id="ARBA00006692"/>
    </source>
</evidence>
<dbReference type="InterPro" id="IPR050964">
    <property type="entry name" value="Striated_Muscle_Regulatory"/>
</dbReference>
<feature type="domain" description="Ig-like" evidence="15">
    <location>
        <begin position="1183"/>
        <end position="1276"/>
    </location>
</feature>
<evidence type="ECO:0000256" key="10">
    <source>
        <dbReference type="ARBA" id="ARBA00023157"/>
    </source>
</evidence>
<dbReference type="InterPro" id="IPR003598">
    <property type="entry name" value="Ig_sub2"/>
</dbReference>
<feature type="domain" description="Ig-like" evidence="15">
    <location>
        <begin position="1490"/>
        <end position="1579"/>
    </location>
</feature>
<evidence type="ECO:0000256" key="6">
    <source>
        <dbReference type="ARBA" id="ARBA00022737"/>
    </source>
</evidence>
<feature type="domain" description="Protein kinase" evidence="14">
    <location>
        <begin position="746"/>
        <end position="1001"/>
    </location>
</feature>
<dbReference type="Gene3D" id="1.10.510.10">
    <property type="entry name" value="Transferase(Phosphotransferase) domain 1"/>
    <property type="match status" value="1"/>
</dbReference>
<comment type="cofactor">
    <cofactor evidence="1">
        <name>Mg(2+)</name>
        <dbReference type="ChEBI" id="CHEBI:18420"/>
    </cofactor>
</comment>
<dbReference type="FunFam" id="2.60.40.10:FF:000032">
    <property type="entry name" value="palladin isoform X1"/>
    <property type="match status" value="1"/>
</dbReference>
<dbReference type="GO" id="GO:0032982">
    <property type="term" value="C:myosin filament"/>
    <property type="evidence" value="ECO:0007669"/>
    <property type="project" value="UniProtKB-KW"/>
</dbReference>
<dbReference type="SMART" id="SM00409">
    <property type="entry name" value="IG"/>
    <property type="match status" value="7"/>
</dbReference>
<feature type="domain" description="Ig-like" evidence="15">
    <location>
        <begin position="1286"/>
        <end position="1376"/>
    </location>
</feature>
<dbReference type="FunFam" id="2.60.40.10:FF:000147">
    <property type="entry name" value="Myosin light chain kinase"/>
    <property type="match status" value="1"/>
</dbReference>
<keyword evidence="10" id="KW-1015">Disulfide bond</keyword>
<feature type="binding site" evidence="13">
    <location>
        <position position="775"/>
    </location>
    <ligand>
        <name>ATP</name>
        <dbReference type="ChEBI" id="CHEBI:30616"/>
    </ligand>
</feature>
<dbReference type="InterPro" id="IPR008271">
    <property type="entry name" value="Ser/Thr_kinase_AS"/>
</dbReference>
<dbReference type="PROSITE" id="PS00107">
    <property type="entry name" value="PROTEIN_KINASE_ATP"/>
    <property type="match status" value="1"/>
</dbReference>
<dbReference type="Pfam" id="PF00069">
    <property type="entry name" value="Pkinase"/>
    <property type="match status" value="1"/>
</dbReference>
<feature type="domain" description="Ig-like" evidence="15">
    <location>
        <begin position="412"/>
        <end position="500"/>
    </location>
</feature>
<dbReference type="GO" id="GO:0004672">
    <property type="term" value="F:protein kinase activity"/>
    <property type="evidence" value="ECO:0007669"/>
    <property type="project" value="InterPro"/>
</dbReference>
<keyword evidence="11" id="KW-0514">Muscle protein</keyword>
<dbReference type="FunFam" id="2.60.40.10:FF:000557">
    <property type="entry name" value="Myosin binding protein Ha"/>
    <property type="match status" value="1"/>
</dbReference>
<dbReference type="GO" id="GO:0007155">
    <property type="term" value="P:cell adhesion"/>
    <property type="evidence" value="ECO:0007669"/>
    <property type="project" value="UniProtKB-KW"/>
</dbReference>
<dbReference type="SUPFAM" id="SSF49265">
    <property type="entry name" value="Fibronectin type III"/>
    <property type="match status" value="3"/>
</dbReference>
<name>A0A1Y3E8P2_9BILA</name>
<dbReference type="FunFam" id="2.60.40.10:FF:000031">
    <property type="entry name" value="Myosin-binding protein C, slow type"/>
    <property type="match status" value="1"/>
</dbReference>
<evidence type="ECO:0000259" key="16">
    <source>
        <dbReference type="PROSITE" id="PS50853"/>
    </source>
</evidence>
<feature type="domain" description="Fibronectin type-III" evidence="16">
    <location>
        <begin position="603"/>
        <end position="696"/>
    </location>
</feature>
<feature type="domain" description="Ig-like" evidence="15">
    <location>
        <begin position="1077"/>
        <end position="1166"/>
    </location>
</feature>
<comment type="subcellular location">
    <subcellularLocation>
        <location evidence="2">Cytoplasm</location>
        <location evidence="2">Myofibril</location>
        <location evidence="2">Sarcomere</location>
    </subcellularLocation>
</comment>
<evidence type="ECO:0000256" key="12">
    <source>
        <dbReference type="ARBA" id="ARBA00023319"/>
    </source>
</evidence>
<feature type="domain" description="Fibronectin type-III" evidence="16">
    <location>
        <begin position="1"/>
        <end position="92"/>
    </location>
</feature>
<dbReference type="SUPFAM" id="SSF56112">
    <property type="entry name" value="Protein kinase-like (PK-like)"/>
    <property type="match status" value="1"/>
</dbReference>
<evidence type="ECO:0000259" key="14">
    <source>
        <dbReference type="PROSITE" id="PS50011"/>
    </source>
</evidence>
<dbReference type="PROSITE" id="PS50835">
    <property type="entry name" value="IG_LIKE"/>
    <property type="match status" value="7"/>
</dbReference>
<dbReference type="Gene3D" id="2.60.40.10">
    <property type="entry name" value="Immunoglobulins"/>
    <property type="match status" value="12"/>
</dbReference>
<dbReference type="PROSITE" id="PS50011">
    <property type="entry name" value="PROTEIN_KINASE_DOM"/>
    <property type="match status" value="1"/>
</dbReference>
<accession>A0A1Y3E8P2</accession>
<dbReference type="SMART" id="SM00060">
    <property type="entry name" value="FN3"/>
    <property type="match status" value="5"/>
</dbReference>
<evidence type="ECO:0000313" key="17">
    <source>
        <dbReference type="EMBL" id="OUC40207.1"/>
    </source>
</evidence>
<dbReference type="Pfam" id="PF00041">
    <property type="entry name" value="fn3"/>
    <property type="match status" value="5"/>
</dbReference>
<dbReference type="InterPro" id="IPR007110">
    <property type="entry name" value="Ig-like_dom"/>
</dbReference>
<dbReference type="EMBL" id="LVZM01023173">
    <property type="protein sequence ID" value="OUC40207.1"/>
    <property type="molecule type" value="Genomic_DNA"/>
</dbReference>
<dbReference type="SUPFAM" id="SSF48726">
    <property type="entry name" value="Immunoglobulin"/>
    <property type="match status" value="7"/>
</dbReference>
<dbReference type="InterPro" id="IPR017441">
    <property type="entry name" value="Protein_kinase_ATP_BS"/>
</dbReference>
<dbReference type="PROSITE" id="PS50853">
    <property type="entry name" value="FN3"/>
    <property type="match status" value="5"/>
</dbReference>
<dbReference type="Pfam" id="PF07679">
    <property type="entry name" value="I-set"/>
    <property type="match status" value="6"/>
</dbReference>
<evidence type="ECO:0000256" key="1">
    <source>
        <dbReference type="ARBA" id="ARBA00001946"/>
    </source>
</evidence>
<dbReference type="PROSITE" id="PS00108">
    <property type="entry name" value="PROTEIN_KINASE_ST"/>
    <property type="match status" value="1"/>
</dbReference>
<protein>
    <submittedName>
        <fullName evidence="17">Immunoglobulin I-set domain protein</fullName>
    </submittedName>
</protein>
<dbReference type="InterPro" id="IPR013783">
    <property type="entry name" value="Ig-like_fold"/>
</dbReference>
<keyword evidence="6" id="KW-0677">Repeat</keyword>
<evidence type="ECO:0000256" key="5">
    <source>
        <dbReference type="ARBA" id="ARBA00022490"/>
    </source>
</evidence>
<dbReference type="SMART" id="SM00220">
    <property type="entry name" value="S_TKc"/>
    <property type="match status" value="1"/>
</dbReference>
<dbReference type="FunFam" id="2.60.40.10:FF:000425">
    <property type="entry name" value="Myosin light chain kinase"/>
    <property type="match status" value="2"/>
</dbReference>
<feature type="domain" description="Fibronectin type-III" evidence="16">
    <location>
        <begin position="100"/>
        <end position="195"/>
    </location>
</feature>
<dbReference type="CDD" id="cd00063">
    <property type="entry name" value="FN3"/>
    <property type="match status" value="5"/>
</dbReference>
<dbReference type="PRINTS" id="PR00014">
    <property type="entry name" value="FNTYPEIII"/>
</dbReference>
<dbReference type="GO" id="GO:0030017">
    <property type="term" value="C:sarcomere"/>
    <property type="evidence" value="ECO:0007669"/>
    <property type="project" value="UniProtKB-SubCell"/>
</dbReference>
<keyword evidence="7 13" id="KW-0547">Nucleotide-binding</keyword>